<protein>
    <recommendedName>
        <fullName evidence="2">Rad50/SbcC-type AAA domain-containing protein</fullName>
    </recommendedName>
</protein>
<name>A0A0U5B5P9_9BACT</name>
<dbReference type="GO" id="GO:0006302">
    <property type="term" value="P:double-strand break repair"/>
    <property type="evidence" value="ECO:0007669"/>
    <property type="project" value="InterPro"/>
</dbReference>
<evidence type="ECO:0000313" key="3">
    <source>
        <dbReference type="EMBL" id="BAU23408.1"/>
    </source>
</evidence>
<reference evidence="3 4" key="1">
    <citation type="journal article" date="2016" name="Int. J. Syst. Evol. Microbiol.">
        <title>Caldimicrobium thiodismutans sp. nov., a sulfur-disproportionating bacterium isolated from a hot spring, and emended description of the genus Caldimicrobium.</title>
        <authorList>
            <person name="Kojima H."/>
            <person name="Umezawa K."/>
            <person name="Fukui M."/>
        </authorList>
    </citation>
    <scope>NUCLEOTIDE SEQUENCE [LARGE SCALE GENOMIC DNA]</scope>
    <source>
        <strain evidence="3 4">TF1</strain>
    </source>
</reference>
<evidence type="ECO:0000313" key="4">
    <source>
        <dbReference type="Proteomes" id="UP000068196"/>
    </source>
</evidence>
<dbReference type="OrthoDB" id="9795626at2"/>
<feature type="domain" description="Rad50/SbcC-type AAA" evidence="2">
    <location>
        <begin position="6"/>
        <end position="234"/>
    </location>
</feature>
<dbReference type="AlphaFoldDB" id="A0A0U5B5P9"/>
<dbReference type="InterPro" id="IPR038729">
    <property type="entry name" value="Rad50/SbcC_AAA"/>
</dbReference>
<gene>
    <name evidence="3" type="ORF">THC_1024</name>
</gene>
<dbReference type="EMBL" id="AP014945">
    <property type="protein sequence ID" value="BAU23408.1"/>
    <property type="molecule type" value="Genomic_DNA"/>
</dbReference>
<dbReference type="RefSeq" id="WP_068514283.1">
    <property type="nucleotide sequence ID" value="NZ_AP014945.1"/>
</dbReference>
<feature type="coiled-coil region" evidence="1">
    <location>
        <begin position="720"/>
        <end position="780"/>
    </location>
</feature>
<dbReference type="Pfam" id="PF13558">
    <property type="entry name" value="SbcC_Walker_B"/>
    <property type="match status" value="1"/>
</dbReference>
<dbReference type="STRING" id="1653476.THC_1024"/>
<feature type="coiled-coil region" evidence="1">
    <location>
        <begin position="504"/>
        <end position="687"/>
    </location>
</feature>
<dbReference type="Gene3D" id="3.40.50.300">
    <property type="entry name" value="P-loop containing nucleotide triphosphate hydrolases"/>
    <property type="match status" value="2"/>
</dbReference>
<sequence length="988" mass="115903">MRPLYLSIQGFGPYLKTVLDENIFYLIHKERLFLISGEIGSGKTTLFDAILFAIFGEASFPERTPKDLISHLLKRYPQIVPEVTFNFLYQGKIYRVLRRPPYERQTGTVSLWIGNKLYSQKAGEVSEKIRELFGLDGKQFKKVFLIPQGEYREILLSDPKERKALFEKLFDTETLSRLEEFFKEQAKALKEKLTLLKEREAELMKLAEVSRPEELVEKLKYLSNQNELIQRELKKLTQGLKHCEEDIKKKEQALELLQKGLSLEKELKELSTKLPEIEALKEKVEKLKSLRGKAPYLEALERNKILIKERHLALQKEKTSIEKLNIALKENSQRLNELSEREAHIKIKREELLKKEEALQTLQKARLYEENLRELERIYLNTKNELESVESSGEVLQKKLELIQKEREELKNLLEISRALAEKKEKLSYLRAFYEKNQNLLKLKEKLKELERQRHYLQKELEHLKMKHLAIILSQNLREGEPCPVCGSLVHPAKPQRDLFLPQIEHLQKNLEKVEAEIENTKKEASHLEGELSFLQNMVQEKEEEIKESLLALEKSYGELVQKKFSFKELTQYEKKEKELKLLLEGLERQKKELQNRLLQVSEKRASLEGEIKALKGFLKDSQDEEKLKEEIKRITEEIKLFEENSKKLQATHLKLERVLHTHMANYENLKREIKERLQELKAFAKELVSLIKGRLFKNFSEIKKGLQEIKNLPHYEKYLFDFERDRHRLTLALRELKEEASKNNLTLNPETLKQLTIELTKLNQEKLKIEKEKVERERNLGKVEELLHQSENYLKSYGEILKEKRVLEEEYPYLEKLSLLLSGKNTNISFHSFVLSRFLSLILKKANTYFSDFTFGRYRFVEGDIFTKRFILEVFDTYTGSKREVKTLSGGESFLAALSFALGSSDVLLTLSKKGPLETLLIDEGFGSLDEQTLDRVVQSLLNLSQRTGKIIGVISHLKELKERFPLVLEVIKNPEGGSSIKMRRNL</sequence>
<dbReference type="InterPro" id="IPR027417">
    <property type="entry name" value="P-loop_NTPase"/>
</dbReference>
<dbReference type="PANTHER" id="PTHR32114">
    <property type="entry name" value="ABC TRANSPORTER ABCH.3"/>
    <property type="match status" value="1"/>
</dbReference>
<dbReference type="GO" id="GO:0016887">
    <property type="term" value="F:ATP hydrolysis activity"/>
    <property type="evidence" value="ECO:0007669"/>
    <property type="project" value="InterPro"/>
</dbReference>
<dbReference type="SUPFAM" id="SSF52540">
    <property type="entry name" value="P-loop containing nucleoside triphosphate hydrolases"/>
    <property type="match status" value="2"/>
</dbReference>
<dbReference type="KEGG" id="cthi:THC_1024"/>
<dbReference type="Gene3D" id="1.10.287.1490">
    <property type="match status" value="1"/>
</dbReference>
<feature type="coiled-coil region" evidence="1">
    <location>
        <begin position="179"/>
        <end position="467"/>
    </location>
</feature>
<evidence type="ECO:0000256" key="1">
    <source>
        <dbReference type="SAM" id="Coils"/>
    </source>
</evidence>
<organism evidence="3 4">
    <name type="scientific">Caldimicrobium thiodismutans</name>
    <dbReference type="NCBI Taxonomy" id="1653476"/>
    <lineage>
        <taxon>Bacteria</taxon>
        <taxon>Pseudomonadati</taxon>
        <taxon>Thermodesulfobacteriota</taxon>
        <taxon>Thermodesulfobacteria</taxon>
        <taxon>Thermodesulfobacteriales</taxon>
        <taxon>Thermodesulfobacteriaceae</taxon>
        <taxon>Caldimicrobium</taxon>
    </lineage>
</organism>
<accession>A0A0U5B5P9</accession>
<dbReference type="Proteomes" id="UP000068196">
    <property type="component" value="Chromosome"/>
</dbReference>
<reference evidence="4" key="2">
    <citation type="journal article" date="2016" name="Int. J. Syst. Evol. Microbiol.">
        <title>Caldimicrobium thiodismutans sp. nov., a sulfur-disproportionating bacterium isolated from a hot spring.</title>
        <authorList>
            <person name="Kojima H."/>
            <person name="Umezawa K."/>
            <person name="Fukui M."/>
        </authorList>
    </citation>
    <scope>NUCLEOTIDE SEQUENCE [LARGE SCALE GENOMIC DNA]</scope>
    <source>
        <strain evidence="4">TF1</strain>
    </source>
</reference>
<dbReference type="PATRIC" id="fig|1653476.3.peg.1072"/>
<proteinExistence type="predicted"/>
<dbReference type="PANTHER" id="PTHR32114:SF2">
    <property type="entry name" value="ABC TRANSPORTER ABCH.3"/>
    <property type="match status" value="1"/>
</dbReference>
<keyword evidence="1" id="KW-0175">Coiled coil</keyword>
<keyword evidence="4" id="KW-1185">Reference proteome</keyword>
<dbReference type="Pfam" id="PF13476">
    <property type="entry name" value="AAA_23"/>
    <property type="match status" value="1"/>
</dbReference>
<evidence type="ECO:0000259" key="2">
    <source>
        <dbReference type="Pfam" id="PF13476"/>
    </source>
</evidence>